<feature type="region of interest" description="Disordered" evidence="1">
    <location>
        <begin position="78"/>
        <end position="98"/>
    </location>
</feature>
<dbReference type="AlphaFoldDB" id="A0AAW6TZW5"/>
<keyword evidence="3" id="KW-1185">Reference proteome</keyword>
<gene>
    <name evidence="2" type="ORF">QJ522_12165</name>
</gene>
<sequence length="98" mass="10825">MERLPQSKARLIVNVMEHGTIVGTDDAGTLEFDDCVNAVEGLASWLGEALAEVNEEDGIEITAAILIDALHRWTFDEHVHEDDHEEDDEPADGDFPPN</sequence>
<proteinExistence type="predicted"/>
<feature type="compositionally biased region" description="Acidic residues" evidence="1">
    <location>
        <begin position="83"/>
        <end position="92"/>
    </location>
</feature>
<reference evidence="2" key="1">
    <citation type="submission" date="2023-05" db="EMBL/GenBank/DDBJ databases">
        <title>Anaerotaeda fermentans gen. nov., sp. nov., a novel anaerobic planctomycete of the new family within the order Sedimentisphaerales isolated from Taman Peninsula, Russia.</title>
        <authorList>
            <person name="Khomyakova M.A."/>
            <person name="Merkel A.Y."/>
            <person name="Slobodkin A.I."/>
        </authorList>
    </citation>
    <scope>NUCLEOTIDE SEQUENCE</scope>
    <source>
        <strain evidence="2">M17dextr</strain>
    </source>
</reference>
<name>A0AAW6TZW5_9BACT</name>
<dbReference type="RefSeq" id="WP_349245212.1">
    <property type="nucleotide sequence ID" value="NZ_JASCXX010000013.1"/>
</dbReference>
<organism evidence="2 3">
    <name type="scientific">Anaerobaca lacustris</name>
    <dbReference type="NCBI Taxonomy" id="3044600"/>
    <lineage>
        <taxon>Bacteria</taxon>
        <taxon>Pseudomonadati</taxon>
        <taxon>Planctomycetota</taxon>
        <taxon>Phycisphaerae</taxon>
        <taxon>Sedimentisphaerales</taxon>
        <taxon>Anaerobacaceae</taxon>
        <taxon>Anaerobaca</taxon>
    </lineage>
</organism>
<dbReference type="EMBL" id="JASCXX010000013">
    <property type="protein sequence ID" value="MDI6449804.1"/>
    <property type="molecule type" value="Genomic_DNA"/>
</dbReference>
<accession>A0AAW6TZW5</accession>
<dbReference type="Proteomes" id="UP001431776">
    <property type="component" value="Unassembled WGS sequence"/>
</dbReference>
<protein>
    <submittedName>
        <fullName evidence="2">Uncharacterized protein</fullName>
    </submittedName>
</protein>
<evidence type="ECO:0000313" key="3">
    <source>
        <dbReference type="Proteomes" id="UP001431776"/>
    </source>
</evidence>
<comment type="caution">
    <text evidence="2">The sequence shown here is derived from an EMBL/GenBank/DDBJ whole genome shotgun (WGS) entry which is preliminary data.</text>
</comment>
<evidence type="ECO:0000313" key="2">
    <source>
        <dbReference type="EMBL" id="MDI6449804.1"/>
    </source>
</evidence>
<evidence type="ECO:0000256" key="1">
    <source>
        <dbReference type="SAM" id="MobiDB-lite"/>
    </source>
</evidence>